<evidence type="ECO:0000256" key="6">
    <source>
        <dbReference type="ARBA" id="ARBA00022692"/>
    </source>
</evidence>
<comment type="caution">
    <text evidence="20">The sequence shown here is derived from an EMBL/GenBank/DDBJ whole genome shotgun (WGS) entry which is preliminary data.</text>
</comment>
<evidence type="ECO:0000256" key="13">
    <source>
        <dbReference type="ARBA" id="ARBA00023209"/>
    </source>
</evidence>
<evidence type="ECO:0000256" key="18">
    <source>
        <dbReference type="PIRSR" id="PIRSR600829-4"/>
    </source>
</evidence>
<dbReference type="Gene3D" id="1.10.287.3610">
    <property type="match status" value="1"/>
</dbReference>
<organism evidence="20 21">
    <name type="scientific">Sphingomonas trueperi</name>
    <dbReference type="NCBI Taxonomy" id="53317"/>
    <lineage>
        <taxon>Bacteria</taxon>
        <taxon>Pseudomonadati</taxon>
        <taxon>Pseudomonadota</taxon>
        <taxon>Alphaproteobacteria</taxon>
        <taxon>Sphingomonadales</taxon>
        <taxon>Sphingomonadaceae</taxon>
        <taxon>Sphingomonas</taxon>
    </lineage>
</organism>
<keyword evidence="13" id="KW-0594">Phospholipid biosynthesis</keyword>
<dbReference type="Pfam" id="PF01219">
    <property type="entry name" value="DAGK_prokar"/>
    <property type="match status" value="1"/>
</dbReference>
<dbReference type="InterPro" id="IPR036945">
    <property type="entry name" value="DAGK_sf"/>
</dbReference>
<keyword evidence="18" id="KW-0479">Metal-binding</keyword>
<evidence type="ECO:0000256" key="9">
    <source>
        <dbReference type="ARBA" id="ARBA00022840"/>
    </source>
</evidence>
<dbReference type="GO" id="GO:0046872">
    <property type="term" value="F:metal ion binding"/>
    <property type="evidence" value="ECO:0007669"/>
    <property type="project" value="UniProtKB-KW"/>
</dbReference>
<evidence type="ECO:0000256" key="16">
    <source>
        <dbReference type="PIRSR" id="PIRSR600829-2"/>
    </source>
</evidence>
<feature type="binding site" evidence="18">
    <location>
        <position position="48"/>
    </location>
    <ligand>
        <name>a divalent metal cation</name>
        <dbReference type="ChEBI" id="CHEBI:60240"/>
    </ligand>
</feature>
<keyword evidence="9 17" id="KW-0067">ATP-binding</keyword>
<protein>
    <submittedName>
        <fullName evidence="20">Diacylglycerol kinase (ATP)</fullName>
        <ecNumber evidence="20">2.7.1.107</ecNumber>
    </submittedName>
</protein>
<evidence type="ECO:0000256" key="1">
    <source>
        <dbReference type="ARBA" id="ARBA00004651"/>
    </source>
</evidence>
<keyword evidence="6 19" id="KW-0812">Transmembrane</keyword>
<keyword evidence="12 19" id="KW-0472">Membrane</keyword>
<evidence type="ECO:0000256" key="17">
    <source>
        <dbReference type="PIRSR" id="PIRSR600829-3"/>
    </source>
</evidence>
<evidence type="ECO:0000256" key="3">
    <source>
        <dbReference type="ARBA" id="ARBA00022475"/>
    </source>
</evidence>
<evidence type="ECO:0000256" key="11">
    <source>
        <dbReference type="ARBA" id="ARBA00023098"/>
    </source>
</evidence>
<evidence type="ECO:0000256" key="4">
    <source>
        <dbReference type="ARBA" id="ARBA00022516"/>
    </source>
</evidence>
<dbReference type="GO" id="GO:0008654">
    <property type="term" value="P:phospholipid biosynthetic process"/>
    <property type="evidence" value="ECO:0007669"/>
    <property type="project" value="UniProtKB-KW"/>
</dbReference>
<gene>
    <name evidence="20" type="ORF">GGR89_002759</name>
</gene>
<dbReference type="PANTHER" id="PTHR34299">
    <property type="entry name" value="DIACYLGLYCEROL KINASE"/>
    <property type="match status" value="1"/>
</dbReference>
<evidence type="ECO:0000256" key="12">
    <source>
        <dbReference type="ARBA" id="ARBA00023136"/>
    </source>
</evidence>
<keyword evidence="7 17" id="KW-0547">Nucleotide-binding</keyword>
<feature type="binding site" evidence="16">
    <location>
        <position position="89"/>
    </location>
    <ligand>
        <name>substrate</name>
    </ligand>
</feature>
<evidence type="ECO:0000256" key="5">
    <source>
        <dbReference type="ARBA" id="ARBA00022679"/>
    </source>
</evidence>
<dbReference type="GO" id="GO:0005524">
    <property type="term" value="F:ATP binding"/>
    <property type="evidence" value="ECO:0007669"/>
    <property type="project" value="UniProtKB-KW"/>
</dbReference>
<dbReference type="CDD" id="cd14265">
    <property type="entry name" value="UDPK_IM_like"/>
    <property type="match status" value="1"/>
</dbReference>
<reference evidence="20 21" key="1">
    <citation type="submission" date="2020-03" db="EMBL/GenBank/DDBJ databases">
        <title>Genomic Encyclopedia of Type Strains, Phase IV (KMG-IV): sequencing the most valuable type-strain genomes for metagenomic binning, comparative biology and taxonomic classification.</title>
        <authorList>
            <person name="Goeker M."/>
        </authorList>
    </citation>
    <scope>NUCLEOTIDE SEQUENCE [LARGE SCALE GENOMIC DNA]</scope>
    <source>
        <strain evidence="20 21">DSM 7225</strain>
    </source>
</reference>
<keyword evidence="18" id="KW-0460">Magnesium</keyword>
<dbReference type="EMBL" id="JAATJB010000008">
    <property type="protein sequence ID" value="NJB98427.1"/>
    <property type="molecule type" value="Genomic_DNA"/>
</dbReference>
<accession>A0A7X5Y0I9</accession>
<feature type="transmembrane region" description="Helical" evidence="19">
    <location>
        <begin position="51"/>
        <end position="71"/>
    </location>
</feature>
<keyword evidence="14" id="KW-1208">Phospholipid metabolism</keyword>
<evidence type="ECO:0000256" key="8">
    <source>
        <dbReference type="ARBA" id="ARBA00022777"/>
    </source>
</evidence>
<dbReference type="InterPro" id="IPR033717">
    <property type="entry name" value="UDPK"/>
</dbReference>
<evidence type="ECO:0000256" key="14">
    <source>
        <dbReference type="ARBA" id="ARBA00023264"/>
    </source>
</evidence>
<sequence>MGGRRIGHAGRMRESSDPFASPKGFSIGARLKSFRYAIRGLRVLLREEHNARVHLAASLCVVVAGAALRLAVAEWRWLFLAVALVWLAEAFNTAIEDLCDRICPDFDPAIGRIKDLAAGGVLVASLAAAAIGLLTLGPPLLRALL</sequence>
<feature type="active site" description="Proton acceptor" evidence="15">
    <location>
        <position position="89"/>
    </location>
</feature>
<keyword evidence="10 19" id="KW-1133">Transmembrane helix</keyword>
<keyword evidence="3" id="KW-1003">Cell membrane</keyword>
<comment type="similarity">
    <text evidence="2">Belongs to the bacterial diacylglycerol kinase family.</text>
</comment>
<dbReference type="RefSeq" id="WP_241213437.1">
    <property type="nucleotide sequence ID" value="NZ_BAAADY010000032.1"/>
</dbReference>
<evidence type="ECO:0000256" key="7">
    <source>
        <dbReference type="ARBA" id="ARBA00022741"/>
    </source>
</evidence>
<evidence type="ECO:0000313" key="20">
    <source>
        <dbReference type="EMBL" id="NJB98427.1"/>
    </source>
</evidence>
<comment type="cofactor">
    <cofactor evidence="18">
        <name>Mg(2+)</name>
        <dbReference type="ChEBI" id="CHEBI:18420"/>
    </cofactor>
    <text evidence="18">Mn(2+), Zn(2+), Cd(2+) and Co(2+) support activity to lesser extents.</text>
</comment>
<dbReference type="EC" id="2.7.1.107" evidence="20"/>
<feature type="binding site" evidence="18">
    <location>
        <position position="96"/>
    </location>
    <ligand>
        <name>a divalent metal cation</name>
        <dbReference type="ChEBI" id="CHEBI:60240"/>
    </ligand>
</feature>
<proteinExistence type="inferred from homology"/>
<feature type="binding site" evidence="17">
    <location>
        <position position="48"/>
    </location>
    <ligand>
        <name>ATP</name>
        <dbReference type="ChEBI" id="CHEBI:30616"/>
    </ligand>
</feature>
<keyword evidence="4" id="KW-0444">Lipid biosynthesis</keyword>
<evidence type="ECO:0000256" key="19">
    <source>
        <dbReference type="SAM" id="Phobius"/>
    </source>
</evidence>
<keyword evidence="8 20" id="KW-0418">Kinase</keyword>
<dbReference type="GO" id="GO:0004143">
    <property type="term" value="F:ATP-dependent diacylglycerol kinase activity"/>
    <property type="evidence" value="ECO:0007669"/>
    <property type="project" value="UniProtKB-EC"/>
</dbReference>
<dbReference type="Proteomes" id="UP000531251">
    <property type="component" value="Unassembled WGS sequence"/>
</dbReference>
<keyword evidence="21" id="KW-1185">Reference proteome</keyword>
<feature type="binding site" evidence="17">
    <location>
        <begin position="114"/>
        <end position="115"/>
    </location>
    <ligand>
        <name>ATP</name>
        <dbReference type="ChEBI" id="CHEBI:30616"/>
    </ligand>
</feature>
<feature type="binding site" evidence="17">
    <location>
        <position position="36"/>
    </location>
    <ligand>
        <name>ATP</name>
        <dbReference type="ChEBI" id="CHEBI:30616"/>
    </ligand>
</feature>
<dbReference type="GO" id="GO:0005886">
    <property type="term" value="C:plasma membrane"/>
    <property type="evidence" value="ECO:0007669"/>
    <property type="project" value="UniProtKB-SubCell"/>
</dbReference>
<evidence type="ECO:0000256" key="15">
    <source>
        <dbReference type="PIRSR" id="PIRSR600829-1"/>
    </source>
</evidence>
<dbReference type="InterPro" id="IPR000829">
    <property type="entry name" value="DAGK"/>
</dbReference>
<dbReference type="PANTHER" id="PTHR34299:SF1">
    <property type="entry name" value="DIACYLGLYCEROL KINASE"/>
    <property type="match status" value="1"/>
</dbReference>
<evidence type="ECO:0000256" key="2">
    <source>
        <dbReference type="ARBA" id="ARBA00005967"/>
    </source>
</evidence>
<evidence type="ECO:0000256" key="10">
    <source>
        <dbReference type="ARBA" id="ARBA00022989"/>
    </source>
</evidence>
<name>A0A7X5Y0I9_9SPHN</name>
<keyword evidence="5 20" id="KW-0808">Transferase</keyword>
<feature type="transmembrane region" description="Helical" evidence="19">
    <location>
        <begin position="77"/>
        <end position="95"/>
    </location>
</feature>
<keyword evidence="11" id="KW-0443">Lipid metabolism</keyword>
<evidence type="ECO:0000313" key="21">
    <source>
        <dbReference type="Proteomes" id="UP000531251"/>
    </source>
</evidence>
<comment type="subcellular location">
    <subcellularLocation>
        <location evidence="1">Cell membrane</location>
        <topology evidence="1">Multi-pass membrane protein</topology>
    </subcellularLocation>
</comment>
<feature type="transmembrane region" description="Helical" evidence="19">
    <location>
        <begin position="116"/>
        <end position="136"/>
    </location>
</feature>
<dbReference type="AlphaFoldDB" id="A0A7X5Y0I9"/>
<feature type="binding site" evidence="17">
    <location>
        <position position="96"/>
    </location>
    <ligand>
        <name>ATP</name>
        <dbReference type="ChEBI" id="CHEBI:30616"/>
    </ligand>
</feature>